<organism evidence="4 5">
    <name type="scientific">Emiliania huxleyi (strain CCMP1516)</name>
    <dbReference type="NCBI Taxonomy" id="280463"/>
    <lineage>
        <taxon>Eukaryota</taxon>
        <taxon>Haptista</taxon>
        <taxon>Haptophyta</taxon>
        <taxon>Prymnesiophyceae</taxon>
        <taxon>Isochrysidales</taxon>
        <taxon>Noelaerhabdaceae</taxon>
        <taxon>Emiliania</taxon>
    </lineage>
</organism>
<dbReference type="RefSeq" id="XP_005762981.1">
    <property type="nucleotide sequence ID" value="XM_005762924.1"/>
</dbReference>
<proteinExistence type="predicted"/>
<dbReference type="RefSeq" id="XP_005783405.1">
    <property type="nucleotide sequence ID" value="XM_005783348.1"/>
</dbReference>
<dbReference type="HOGENOM" id="CLU_1186885_0_0_1"/>
<dbReference type="GO" id="GO:0061630">
    <property type="term" value="F:ubiquitin protein ligase activity"/>
    <property type="evidence" value="ECO:0007669"/>
    <property type="project" value="TreeGrafter"/>
</dbReference>
<dbReference type="GO" id="GO:0008270">
    <property type="term" value="F:zinc ion binding"/>
    <property type="evidence" value="ECO:0007669"/>
    <property type="project" value="UniProtKB-KW"/>
</dbReference>
<feature type="domain" description="RING-type" evidence="3">
    <location>
        <begin position="58"/>
        <end position="107"/>
    </location>
</feature>
<feature type="region of interest" description="Disordered" evidence="2">
    <location>
        <begin position="117"/>
        <end position="153"/>
    </location>
</feature>
<dbReference type="GeneID" id="17276249"/>
<dbReference type="PANTHER" id="PTHR22765">
    <property type="entry name" value="RING FINGER AND PROTEASE ASSOCIATED DOMAIN-CONTAINING"/>
    <property type="match status" value="1"/>
</dbReference>
<evidence type="ECO:0000256" key="1">
    <source>
        <dbReference type="PROSITE-ProRule" id="PRU00175"/>
    </source>
</evidence>
<dbReference type="GeneID" id="17256702"/>
<dbReference type="Pfam" id="PF13639">
    <property type="entry name" value="zf-RING_2"/>
    <property type="match status" value="1"/>
</dbReference>
<reference evidence="5" key="1">
    <citation type="journal article" date="2013" name="Nature">
        <title>Pan genome of the phytoplankton Emiliania underpins its global distribution.</title>
        <authorList>
            <person name="Read B.A."/>
            <person name="Kegel J."/>
            <person name="Klute M.J."/>
            <person name="Kuo A."/>
            <person name="Lefebvre S.C."/>
            <person name="Maumus F."/>
            <person name="Mayer C."/>
            <person name="Miller J."/>
            <person name="Monier A."/>
            <person name="Salamov A."/>
            <person name="Young J."/>
            <person name="Aguilar M."/>
            <person name="Claverie J.M."/>
            <person name="Frickenhaus S."/>
            <person name="Gonzalez K."/>
            <person name="Herman E.K."/>
            <person name="Lin Y.C."/>
            <person name="Napier J."/>
            <person name="Ogata H."/>
            <person name="Sarno A.F."/>
            <person name="Shmutz J."/>
            <person name="Schroeder D."/>
            <person name="de Vargas C."/>
            <person name="Verret F."/>
            <person name="von Dassow P."/>
            <person name="Valentin K."/>
            <person name="Van de Peer Y."/>
            <person name="Wheeler G."/>
            <person name="Dacks J.B."/>
            <person name="Delwiche C.F."/>
            <person name="Dyhrman S.T."/>
            <person name="Glockner G."/>
            <person name="John U."/>
            <person name="Richards T."/>
            <person name="Worden A.Z."/>
            <person name="Zhang X."/>
            <person name="Grigoriev I.V."/>
            <person name="Allen A.E."/>
            <person name="Bidle K."/>
            <person name="Borodovsky M."/>
            <person name="Bowler C."/>
            <person name="Brownlee C."/>
            <person name="Cock J.M."/>
            <person name="Elias M."/>
            <person name="Gladyshev V.N."/>
            <person name="Groth M."/>
            <person name="Guda C."/>
            <person name="Hadaegh A."/>
            <person name="Iglesias-Rodriguez M.D."/>
            <person name="Jenkins J."/>
            <person name="Jones B.M."/>
            <person name="Lawson T."/>
            <person name="Leese F."/>
            <person name="Lindquist E."/>
            <person name="Lobanov A."/>
            <person name="Lomsadze A."/>
            <person name="Malik S.B."/>
            <person name="Marsh M.E."/>
            <person name="Mackinder L."/>
            <person name="Mock T."/>
            <person name="Mueller-Roeber B."/>
            <person name="Pagarete A."/>
            <person name="Parker M."/>
            <person name="Probert I."/>
            <person name="Quesneville H."/>
            <person name="Raines C."/>
            <person name="Rensing S.A."/>
            <person name="Riano-Pachon D.M."/>
            <person name="Richier S."/>
            <person name="Rokitta S."/>
            <person name="Shiraiwa Y."/>
            <person name="Soanes D.M."/>
            <person name="van der Giezen M."/>
            <person name="Wahlund T.M."/>
            <person name="Williams B."/>
            <person name="Wilson W."/>
            <person name="Wolfe G."/>
            <person name="Wurch L.L."/>
        </authorList>
    </citation>
    <scope>NUCLEOTIDE SEQUENCE</scope>
</reference>
<dbReference type="SMART" id="SM01197">
    <property type="entry name" value="FANCL_C"/>
    <property type="match status" value="1"/>
</dbReference>
<evidence type="ECO:0000313" key="5">
    <source>
        <dbReference type="Proteomes" id="UP000013827"/>
    </source>
</evidence>
<accession>A0A0D3K5E1</accession>
<evidence type="ECO:0000259" key="3">
    <source>
        <dbReference type="PROSITE" id="PS50089"/>
    </source>
</evidence>
<dbReference type="GO" id="GO:0006511">
    <property type="term" value="P:ubiquitin-dependent protein catabolic process"/>
    <property type="evidence" value="ECO:0007669"/>
    <property type="project" value="TreeGrafter"/>
</dbReference>
<sequence>MAVVMRLQRLGDEELGPEDYDLLLGLDEAVRATAAPPDVLSMSGALALRSSLGGDGECAICLDPLGEEEGGEAAGGAEGTVLPCGHSFHRQCITTWLTSQKSTCPVCVERLQDESRANGDAAADPIDPAISAGDAASPEEDESGRLCPESGKAEKAGTPCAETSLGGAFVRGRLYFPRATLSAGLPGFSSVFCDDDDDEVGVAIHPVRDDAATEEGSASVGITPRRLYTLVHHL</sequence>
<evidence type="ECO:0000256" key="2">
    <source>
        <dbReference type="SAM" id="MobiDB-lite"/>
    </source>
</evidence>
<dbReference type="Proteomes" id="UP000013827">
    <property type="component" value="Unassembled WGS sequence"/>
</dbReference>
<keyword evidence="1" id="KW-0479">Metal-binding</keyword>
<dbReference type="InterPro" id="IPR051826">
    <property type="entry name" value="E3_ubiquitin-ligase_domain"/>
</dbReference>
<dbReference type="AlphaFoldDB" id="A0A0D3K5E1"/>
<dbReference type="KEGG" id="ehx:EMIHUDRAFT_248325"/>
<evidence type="ECO:0000313" key="4">
    <source>
        <dbReference type="EnsemblProtists" id="EOD30976"/>
    </source>
</evidence>
<dbReference type="SUPFAM" id="SSF57850">
    <property type="entry name" value="RING/U-box"/>
    <property type="match status" value="1"/>
</dbReference>
<feature type="compositionally biased region" description="Low complexity" evidence="2">
    <location>
        <begin position="119"/>
        <end position="136"/>
    </location>
</feature>
<name>A0A0D3K5E1_EMIH1</name>
<keyword evidence="1" id="KW-0863">Zinc-finger</keyword>
<reference evidence="4" key="2">
    <citation type="submission" date="2024-10" db="UniProtKB">
        <authorList>
            <consortium name="EnsemblProtists"/>
        </authorList>
    </citation>
    <scope>IDENTIFICATION</scope>
</reference>
<dbReference type="PaxDb" id="2903-EOD10552"/>
<keyword evidence="5" id="KW-1185">Reference proteome</keyword>
<dbReference type="EnsemblProtists" id="EOD10552">
    <property type="protein sequence ID" value="EOD10552"/>
    <property type="gene ID" value="EMIHUDRAFT_248325"/>
</dbReference>
<dbReference type="InterPro" id="IPR013083">
    <property type="entry name" value="Znf_RING/FYVE/PHD"/>
</dbReference>
<dbReference type="InterPro" id="IPR001841">
    <property type="entry name" value="Znf_RING"/>
</dbReference>
<dbReference type="SMART" id="SM00184">
    <property type="entry name" value="RING"/>
    <property type="match status" value="1"/>
</dbReference>
<protein>
    <recommendedName>
        <fullName evidence="3">RING-type domain-containing protein</fullName>
    </recommendedName>
</protein>
<dbReference type="PROSITE" id="PS50089">
    <property type="entry name" value="ZF_RING_2"/>
    <property type="match status" value="1"/>
</dbReference>
<dbReference type="KEGG" id="ehx:EMIHUDRAFT_203033"/>
<dbReference type="EnsemblProtists" id="EOD30976">
    <property type="protein sequence ID" value="EOD30976"/>
    <property type="gene ID" value="EMIHUDRAFT_203033"/>
</dbReference>
<dbReference type="PANTHER" id="PTHR22765:SF436">
    <property type="entry name" value="OS12G0620100 PROTEIN"/>
    <property type="match status" value="1"/>
</dbReference>
<dbReference type="Gene3D" id="3.30.40.10">
    <property type="entry name" value="Zinc/RING finger domain, C3HC4 (zinc finger)"/>
    <property type="match status" value="1"/>
</dbReference>
<dbReference type="GO" id="GO:0016020">
    <property type="term" value="C:membrane"/>
    <property type="evidence" value="ECO:0007669"/>
    <property type="project" value="TreeGrafter"/>
</dbReference>
<keyword evidence="1" id="KW-0862">Zinc</keyword>